<protein>
    <submittedName>
        <fullName evidence="2">Velvet complex subunit B</fullName>
    </submittedName>
</protein>
<reference evidence="2" key="1">
    <citation type="submission" date="2021-07" db="EMBL/GenBank/DDBJ databases">
        <authorList>
            <person name="Catto M.A."/>
            <person name="Jacobson A."/>
            <person name="Kennedy G."/>
            <person name="Labadie P."/>
            <person name="Hunt B.G."/>
            <person name="Srinivasan R."/>
        </authorList>
    </citation>
    <scope>NUCLEOTIDE SEQUENCE</scope>
    <source>
        <strain evidence="2">PL_HMW_Pooled</strain>
        <tissue evidence="2">Head</tissue>
    </source>
</reference>
<sequence>MAMQALVFWMEDQKTSIVDLASIPESDREPGKISRVLWQDGQTYPAQILKLSKCSKTLISAEKKLLDKYNGLQTDGVSKRQARPKGVDPTVASAVEVARALGERIVLPPQHAAEKAAISRQRRVDNSNVKQIETHGDSLALQSSNVSSVKRSLQFSAMPEADLSGEEYGSSVSPRVDKSPDENTHTPLKLTEDSPVSGSCDRCRTLLSHINPASIEFLITLSKFCNIVTASSNLHVADSDSFSTGEQTHLRPLTVECGHKKVELTAGSGLFLKKASKSKAVFSANGDPEKLTREILTVLYGNKLRQPGISALGHGKQKLGIGETDLQNIFSFVCRNSDTKDRKDKKPFTFHAFVKTVNKKLKTASRDPESNSSAYQPPSFSSQQPPSFSSQQPPSFSSQQPPSFSSQQPPSFSSQQPPSFSSQQPPSFSSYQPPSFSSYQPPSFSSYHQQSSSFDPYYCDPEKFNPPAIPLMDTQTILSL</sequence>
<keyword evidence="3" id="KW-1185">Reference proteome</keyword>
<dbReference type="AlphaFoldDB" id="A0AAE1H8D3"/>
<feature type="region of interest" description="Disordered" evidence="1">
    <location>
        <begin position="160"/>
        <end position="197"/>
    </location>
</feature>
<dbReference type="EMBL" id="JAHWGI010000543">
    <property type="protein sequence ID" value="KAK3916586.1"/>
    <property type="molecule type" value="Genomic_DNA"/>
</dbReference>
<reference evidence="2" key="2">
    <citation type="journal article" date="2023" name="BMC Genomics">
        <title>Pest status, molecular evolution, and epigenetic factors derived from the genome assembly of Frankliniella fusca, a thysanopteran phytovirus vector.</title>
        <authorList>
            <person name="Catto M.A."/>
            <person name="Labadie P.E."/>
            <person name="Jacobson A.L."/>
            <person name="Kennedy G.G."/>
            <person name="Srinivasan R."/>
            <person name="Hunt B.G."/>
        </authorList>
    </citation>
    <scope>NUCLEOTIDE SEQUENCE</scope>
    <source>
        <strain evidence="2">PL_HMW_Pooled</strain>
    </source>
</reference>
<accession>A0AAE1H8D3</accession>
<feature type="compositionally biased region" description="Basic and acidic residues" evidence="1">
    <location>
        <begin position="175"/>
        <end position="184"/>
    </location>
</feature>
<organism evidence="2 3">
    <name type="scientific">Frankliniella fusca</name>
    <dbReference type="NCBI Taxonomy" id="407009"/>
    <lineage>
        <taxon>Eukaryota</taxon>
        <taxon>Metazoa</taxon>
        <taxon>Ecdysozoa</taxon>
        <taxon>Arthropoda</taxon>
        <taxon>Hexapoda</taxon>
        <taxon>Insecta</taxon>
        <taxon>Pterygota</taxon>
        <taxon>Neoptera</taxon>
        <taxon>Paraneoptera</taxon>
        <taxon>Thysanoptera</taxon>
        <taxon>Terebrantia</taxon>
        <taxon>Thripoidea</taxon>
        <taxon>Thripidae</taxon>
        <taxon>Frankliniella</taxon>
    </lineage>
</organism>
<name>A0AAE1H8D3_9NEOP</name>
<proteinExistence type="predicted"/>
<feature type="compositionally biased region" description="Low complexity" evidence="1">
    <location>
        <begin position="372"/>
        <end position="454"/>
    </location>
</feature>
<evidence type="ECO:0000256" key="1">
    <source>
        <dbReference type="SAM" id="MobiDB-lite"/>
    </source>
</evidence>
<gene>
    <name evidence="2" type="ORF">KUF71_025701</name>
</gene>
<dbReference type="Proteomes" id="UP001219518">
    <property type="component" value="Unassembled WGS sequence"/>
</dbReference>
<comment type="caution">
    <text evidence="2">The sequence shown here is derived from an EMBL/GenBank/DDBJ whole genome shotgun (WGS) entry which is preliminary data.</text>
</comment>
<evidence type="ECO:0000313" key="3">
    <source>
        <dbReference type="Proteomes" id="UP001219518"/>
    </source>
</evidence>
<feature type="region of interest" description="Disordered" evidence="1">
    <location>
        <begin position="361"/>
        <end position="459"/>
    </location>
</feature>
<evidence type="ECO:0000313" key="2">
    <source>
        <dbReference type="EMBL" id="KAK3916586.1"/>
    </source>
</evidence>